<sequence>MSLRDQAHSGTLTDKQSAALNLVKEGLGDKEIAELLGVSRGAVSNRITHGILPRLGANNRAHAVYLAMTRGILDW</sequence>
<evidence type="ECO:0000313" key="2">
    <source>
        <dbReference type="EMBL" id="KKL73499.1"/>
    </source>
</evidence>
<dbReference type="GO" id="GO:0006355">
    <property type="term" value="P:regulation of DNA-templated transcription"/>
    <property type="evidence" value="ECO:0007669"/>
    <property type="project" value="InterPro"/>
</dbReference>
<dbReference type="AlphaFoldDB" id="A0A0F9EHP3"/>
<dbReference type="InterPro" id="IPR036388">
    <property type="entry name" value="WH-like_DNA-bd_sf"/>
</dbReference>
<dbReference type="InterPro" id="IPR000792">
    <property type="entry name" value="Tscrpt_reg_LuxR_C"/>
</dbReference>
<dbReference type="SMART" id="SM00421">
    <property type="entry name" value="HTH_LUXR"/>
    <property type="match status" value="1"/>
</dbReference>
<protein>
    <recommendedName>
        <fullName evidence="1">HTH luxR-type domain-containing protein</fullName>
    </recommendedName>
</protein>
<dbReference type="PROSITE" id="PS50043">
    <property type="entry name" value="HTH_LUXR_2"/>
    <property type="match status" value="1"/>
</dbReference>
<dbReference type="InterPro" id="IPR016032">
    <property type="entry name" value="Sig_transdc_resp-reg_C-effctor"/>
</dbReference>
<accession>A0A0F9EHP3</accession>
<dbReference type="Gene3D" id="1.10.10.10">
    <property type="entry name" value="Winged helix-like DNA-binding domain superfamily/Winged helix DNA-binding domain"/>
    <property type="match status" value="1"/>
</dbReference>
<feature type="domain" description="HTH luxR-type" evidence="1">
    <location>
        <begin position="5"/>
        <end position="71"/>
    </location>
</feature>
<gene>
    <name evidence="2" type="ORF">LCGC14_2074300</name>
</gene>
<dbReference type="SUPFAM" id="SSF46894">
    <property type="entry name" value="C-terminal effector domain of the bipartite response regulators"/>
    <property type="match status" value="1"/>
</dbReference>
<organism evidence="2">
    <name type="scientific">marine sediment metagenome</name>
    <dbReference type="NCBI Taxonomy" id="412755"/>
    <lineage>
        <taxon>unclassified sequences</taxon>
        <taxon>metagenomes</taxon>
        <taxon>ecological metagenomes</taxon>
    </lineage>
</organism>
<dbReference type="EMBL" id="LAZR01024941">
    <property type="protein sequence ID" value="KKL73499.1"/>
    <property type="molecule type" value="Genomic_DNA"/>
</dbReference>
<reference evidence="2" key="1">
    <citation type="journal article" date="2015" name="Nature">
        <title>Complex archaea that bridge the gap between prokaryotes and eukaryotes.</title>
        <authorList>
            <person name="Spang A."/>
            <person name="Saw J.H."/>
            <person name="Jorgensen S.L."/>
            <person name="Zaremba-Niedzwiedzka K."/>
            <person name="Martijn J."/>
            <person name="Lind A.E."/>
            <person name="van Eijk R."/>
            <person name="Schleper C."/>
            <person name="Guy L."/>
            <person name="Ettema T.J."/>
        </authorList>
    </citation>
    <scope>NUCLEOTIDE SEQUENCE</scope>
</reference>
<name>A0A0F9EHP3_9ZZZZ</name>
<evidence type="ECO:0000259" key="1">
    <source>
        <dbReference type="PROSITE" id="PS50043"/>
    </source>
</evidence>
<dbReference type="Pfam" id="PF00196">
    <property type="entry name" value="GerE"/>
    <property type="match status" value="1"/>
</dbReference>
<comment type="caution">
    <text evidence="2">The sequence shown here is derived from an EMBL/GenBank/DDBJ whole genome shotgun (WGS) entry which is preliminary data.</text>
</comment>
<dbReference type="GO" id="GO:0003677">
    <property type="term" value="F:DNA binding"/>
    <property type="evidence" value="ECO:0007669"/>
    <property type="project" value="InterPro"/>
</dbReference>
<proteinExistence type="predicted"/>